<dbReference type="SUPFAM" id="SSF52402">
    <property type="entry name" value="Adenine nucleotide alpha hydrolases-like"/>
    <property type="match status" value="2"/>
</dbReference>
<dbReference type="OrthoDB" id="9788959at2"/>
<dbReference type="AlphaFoldDB" id="A0A2T0MI51"/>
<dbReference type="RefSeq" id="WP_106144154.1">
    <property type="nucleotide sequence ID" value="NZ_PVYX01000001.1"/>
</dbReference>
<evidence type="ECO:0000256" key="1">
    <source>
        <dbReference type="ARBA" id="ARBA00008791"/>
    </source>
</evidence>
<protein>
    <submittedName>
        <fullName evidence="3">Nucleotide-binding universal stress UspA family protein</fullName>
    </submittedName>
</protein>
<dbReference type="CDD" id="cd00293">
    <property type="entry name" value="USP-like"/>
    <property type="match status" value="1"/>
</dbReference>
<comment type="similarity">
    <text evidence="1">Belongs to the universal stress protein A family.</text>
</comment>
<organism evidence="3 4">
    <name type="scientific">Flagellimonas meridianipacifica</name>
    <dbReference type="NCBI Taxonomy" id="1080225"/>
    <lineage>
        <taxon>Bacteria</taxon>
        <taxon>Pseudomonadati</taxon>
        <taxon>Bacteroidota</taxon>
        <taxon>Flavobacteriia</taxon>
        <taxon>Flavobacteriales</taxon>
        <taxon>Flavobacteriaceae</taxon>
        <taxon>Flagellimonas</taxon>
    </lineage>
</organism>
<dbReference type="InterPro" id="IPR006016">
    <property type="entry name" value="UspA"/>
</dbReference>
<accession>A0A2T0MI51</accession>
<dbReference type="EMBL" id="PVYX01000001">
    <property type="protein sequence ID" value="PRX57250.1"/>
    <property type="molecule type" value="Genomic_DNA"/>
</dbReference>
<dbReference type="Gene3D" id="3.40.50.620">
    <property type="entry name" value="HUPs"/>
    <property type="match status" value="2"/>
</dbReference>
<reference evidence="3 4" key="1">
    <citation type="submission" date="2018-03" db="EMBL/GenBank/DDBJ databases">
        <title>Genomic Encyclopedia of Archaeal and Bacterial Type Strains, Phase II (KMG-II): from individual species to whole genera.</title>
        <authorList>
            <person name="Goeker M."/>
        </authorList>
    </citation>
    <scope>NUCLEOTIDE SEQUENCE [LARGE SCALE GENOMIC DNA]</scope>
    <source>
        <strain evidence="3 4">DSM 25027</strain>
    </source>
</reference>
<dbReference type="InterPro" id="IPR014729">
    <property type="entry name" value="Rossmann-like_a/b/a_fold"/>
</dbReference>
<name>A0A2T0MI51_9FLAO</name>
<dbReference type="Pfam" id="PF00582">
    <property type="entry name" value="Usp"/>
    <property type="match status" value="1"/>
</dbReference>
<evidence type="ECO:0000259" key="2">
    <source>
        <dbReference type="Pfam" id="PF00582"/>
    </source>
</evidence>
<dbReference type="InterPro" id="IPR006015">
    <property type="entry name" value="Universal_stress_UspA"/>
</dbReference>
<proteinExistence type="inferred from homology"/>
<comment type="caution">
    <text evidence="3">The sequence shown here is derived from an EMBL/GenBank/DDBJ whole genome shotgun (WGS) entry which is preliminary data.</text>
</comment>
<sequence length="298" mass="34081">MKTLLYATDCTPTTSAALKYAHRLSRVLNADLHILHVYDLQPFTTANVRSRGILEKNYFLDQLEVLKTYCENQLKNELGAVDADFHVVKSTNISKAILRTVEEINADLVMVGVKSTKSLRGFFTGNIAENLMDKLKSPLLILPDDYHLHDISTVLYATDFESTDVFALRRVAKLVESYGALIKVFHIPLKTEVNVDKKMEVFKEEVLKRIDYPEIIFSIEYADDVESGIHNSIKEEIPEMLVMMEREQPSFFDRLFCKDTVETIEGKVSIPLLVFNKESIVDMYAKDSNDMLKEQTIN</sequence>
<gene>
    <name evidence="3" type="ORF">CLV81_1253</name>
</gene>
<evidence type="ECO:0000313" key="4">
    <source>
        <dbReference type="Proteomes" id="UP000237640"/>
    </source>
</evidence>
<keyword evidence="4" id="KW-1185">Reference proteome</keyword>
<dbReference type="PANTHER" id="PTHR46268">
    <property type="entry name" value="STRESS RESPONSE PROTEIN NHAX"/>
    <property type="match status" value="1"/>
</dbReference>
<dbReference type="Proteomes" id="UP000237640">
    <property type="component" value="Unassembled WGS sequence"/>
</dbReference>
<dbReference type="PRINTS" id="PR01438">
    <property type="entry name" value="UNVRSLSTRESS"/>
</dbReference>
<dbReference type="PANTHER" id="PTHR46268:SF6">
    <property type="entry name" value="UNIVERSAL STRESS PROTEIN UP12"/>
    <property type="match status" value="1"/>
</dbReference>
<evidence type="ECO:0000313" key="3">
    <source>
        <dbReference type="EMBL" id="PRX57250.1"/>
    </source>
</evidence>
<feature type="domain" description="UspA" evidence="2">
    <location>
        <begin position="1"/>
        <end position="143"/>
    </location>
</feature>